<feature type="compositionally biased region" description="Pro residues" evidence="1">
    <location>
        <begin position="79"/>
        <end position="92"/>
    </location>
</feature>
<dbReference type="EMBL" id="JAGFBR010000004">
    <property type="protein sequence ID" value="KAH0468540.1"/>
    <property type="molecule type" value="Genomic_DNA"/>
</dbReference>
<evidence type="ECO:0000313" key="3">
    <source>
        <dbReference type="Proteomes" id="UP000775213"/>
    </source>
</evidence>
<name>A0AAV7H334_DENCH</name>
<feature type="region of interest" description="Disordered" evidence="1">
    <location>
        <begin position="135"/>
        <end position="157"/>
    </location>
</feature>
<dbReference type="AlphaFoldDB" id="A0AAV7H334"/>
<accession>A0AAV7H334</accession>
<gene>
    <name evidence="2" type="ORF">IEQ34_003573</name>
</gene>
<evidence type="ECO:0000313" key="2">
    <source>
        <dbReference type="EMBL" id="KAH0468540.1"/>
    </source>
</evidence>
<organism evidence="2 3">
    <name type="scientific">Dendrobium chrysotoxum</name>
    <name type="common">Orchid</name>
    <dbReference type="NCBI Taxonomy" id="161865"/>
    <lineage>
        <taxon>Eukaryota</taxon>
        <taxon>Viridiplantae</taxon>
        <taxon>Streptophyta</taxon>
        <taxon>Embryophyta</taxon>
        <taxon>Tracheophyta</taxon>
        <taxon>Spermatophyta</taxon>
        <taxon>Magnoliopsida</taxon>
        <taxon>Liliopsida</taxon>
        <taxon>Asparagales</taxon>
        <taxon>Orchidaceae</taxon>
        <taxon>Epidendroideae</taxon>
        <taxon>Malaxideae</taxon>
        <taxon>Dendrobiinae</taxon>
        <taxon>Dendrobium</taxon>
    </lineage>
</organism>
<proteinExistence type="predicted"/>
<sequence length="215" mass="24252">MHKTITIVRDDPAIVQDDNSSDEGFIVNGHLLKFTPDEVALLTDFYLVLQDVTKKEAKNINADINAIQNLKKSRTTDVAPPPPSADVAPPPTTVDVASPLSTTDVAPPSPTANVVPLIQSKLSATTPKQIIQYQSNKLKRKRDDKKHSKKIKKPTQTHDVYKDYKQPFYMYIEYINPNSVKESNLIIKFLYEDREGAFTSDITKWNLQTVRRIST</sequence>
<keyword evidence="3" id="KW-1185">Reference proteome</keyword>
<reference evidence="2 3" key="1">
    <citation type="journal article" date="2021" name="Hortic Res">
        <title>Chromosome-scale assembly of the Dendrobium chrysotoxum genome enhances the understanding of orchid evolution.</title>
        <authorList>
            <person name="Zhang Y."/>
            <person name="Zhang G.Q."/>
            <person name="Zhang D."/>
            <person name="Liu X.D."/>
            <person name="Xu X.Y."/>
            <person name="Sun W.H."/>
            <person name="Yu X."/>
            <person name="Zhu X."/>
            <person name="Wang Z.W."/>
            <person name="Zhao X."/>
            <person name="Zhong W.Y."/>
            <person name="Chen H."/>
            <person name="Yin W.L."/>
            <person name="Huang T."/>
            <person name="Niu S.C."/>
            <person name="Liu Z.J."/>
        </authorList>
    </citation>
    <scope>NUCLEOTIDE SEQUENCE [LARGE SCALE GENOMIC DNA]</scope>
    <source>
        <strain evidence="2">Lindl</strain>
    </source>
</reference>
<protein>
    <submittedName>
        <fullName evidence="2">Uncharacterized protein</fullName>
    </submittedName>
</protein>
<evidence type="ECO:0000256" key="1">
    <source>
        <dbReference type="SAM" id="MobiDB-lite"/>
    </source>
</evidence>
<dbReference type="Proteomes" id="UP000775213">
    <property type="component" value="Unassembled WGS sequence"/>
</dbReference>
<feature type="compositionally biased region" description="Basic residues" evidence="1">
    <location>
        <begin position="137"/>
        <end position="155"/>
    </location>
</feature>
<comment type="caution">
    <text evidence="2">The sequence shown here is derived from an EMBL/GenBank/DDBJ whole genome shotgun (WGS) entry which is preliminary data.</text>
</comment>
<feature type="region of interest" description="Disordered" evidence="1">
    <location>
        <begin position="72"/>
        <end position="92"/>
    </location>
</feature>